<protein>
    <recommendedName>
        <fullName evidence="1">DUF402 domain-containing protein</fullName>
    </recommendedName>
</protein>
<feature type="domain" description="DUF402" evidence="1">
    <location>
        <begin position="47"/>
        <end position="173"/>
    </location>
</feature>
<organism evidence="2 3">
    <name type="scientific">Gordonia amarae NBRC 15530</name>
    <dbReference type="NCBI Taxonomy" id="1075090"/>
    <lineage>
        <taxon>Bacteria</taxon>
        <taxon>Bacillati</taxon>
        <taxon>Actinomycetota</taxon>
        <taxon>Actinomycetes</taxon>
        <taxon>Mycobacteriales</taxon>
        <taxon>Gordoniaceae</taxon>
        <taxon>Gordonia</taxon>
    </lineage>
</organism>
<dbReference type="Pfam" id="PF04167">
    <property type="entry name" value="DUF402"/>
    <property type="match status" value="1"/>
</dbReference>
<reference evidence="2 3" key="1">
    <citation type="submission" date="2011-11" db="EMBL/GenBank/DDBJ databases">
        <title>Whole genome shotgun sequence of Gordonia amarae NBRC 15530.</title>
        <authorList>
            <person name="Takarada H."/>
            <person name="Hosoyama A."/>
            <person name="Tsuchikane K."/>
            <person name="Katsumata H."/>
            <person name="Yamazaki S."/>
            <person name="Fujita N."/>
        </authorList>
    </citation>
    <scope>NUCLEOTIDE SEQUENCE [LARGE SCALE GENOMIC DNA]</scope>
    <source>
        <strain evidence="2 3">NBRC 15530</strain>
    </source>
</reference>
<dbReference type="AlphaFoldDB" id="G7GSL6"/>
<keyword evidence="3" id="KW-1185">Reference proteome</keyword>
<dbReference type="STRING" id="1075090.GOAMR_56_00210"/>
<dbReference type="EMBL" id="BAED01000056">
    <property type="protein sequence ID" value="GAB06591.1"/>
    <property type="molecule type" value="Genomic_DNA"/>
</dbReference>
<dbReference type="Proteomes" id="UP000006023">
    <property type="component" value="Unassembled WGS sequence"/>
</dbReference>
<evidence type="ECO:0000313" key="3">
    <source>
        <dbReference type="Proteomes" id="UP000006023"/>
    </source>
</evidence>
<dbReference type="InterPro" id="IPR035930">
    <property type="entry name" value="FomD-like_sf"/>
</dbReference>
<evidence type="ECO:0000313" key="2">
    <source>
        <dbReference type="EMBL" id="GAB06591.1"/>
    </source>
</evidence>
<accession>G7GSL6</accession>
<dbReference type="eggNOG" id="COG2306">
    <property type="taxonomic scope" value="Bacteria"/>
</dbReference>
<proteinExistence type="predicted"/>
<gene>
    <name evidence="2" type="ORF">GOAMR_56_00210</name>
</gene>
<comment type="caution">
    <text evidence="2">The sequence shown here is derived from an EMBL/GenBank/DDBJ whole genome shotgun (WGS) entry which is preliminary data.</text>
</comment>
<dbReference type="InterPro" id="IPR007295">
    <property type="entry name" value="DUF402"/>
</dbReference>
<evidence type="ECO:0000259" key="1">
    <source>
        <dbReference type="Pfam" id="PF04167"/>
    </source>
</evidence>
<dbReference type="SUPFAM" id="SSF159234">
    <property type="entry name" value="FomD-like"/>
    <property type="match status" value="1"/>
</dbReference>
<name>G7GSL6_9ACTN</name>
<sequence>MRTVSFLKPLSYSPATVTTMTAAPHPPKYEVFDVPAMTNTDNKGFVRPVQQYRETDYGLYMSRTADHAKFSHLETWLLPALGLRANIFHFTEGHRPGQRLYLDVGRFHGPDDEGRWHATDWYLDLVDTPPQPLELIDVDELFDACSAGLLSTADAQEAVFVATRALVGAADHDHKVQDWLNAQVGEPLTWLDSPGA</sequence>
<dbReference type="Gene3D" id="2.40.380.10">
    <property type="entry name" value="FomD-like"/>
    <property type="match status" value="1"/>
</dbReference>